<feature type="coiled-coil region" evidence="1">
    <location>
        <begin position="128"/>
        <end position="155"/>
    </location>
</feature>
<keyword evidence="1" id="KW-0175">Coiled coil</keyword>
<sequence>MTEQKSSAPPPALAVCVLTPLGSPHRAAVKRTGRLTSKSPKSSNSNVTPPKATSATPNATKEEARRRRNPVSDMLKHRNGITPDSNQPVSDVEDAMLELSPELAKIRSNAENAPTTDDIRNPWESTINDAVQRESEELVRQNHELRCRVAQMEEQLFPDRTRQGTERPKAPEEVSDLRQRLHVAEKESQERLQQLISLKSSISSLTRVQSQVTDGDLMSSFSELANRVREWTVSNLRRTKLNFDNLPKETEDTIHALYPQYRNGIQGADKFALYQAVVSNSLMDIFQIPLVFGLPASLAAIQTFASQVQDGGAAYCDWKRATIQVLESSSVQKDIAKERERLLHRILGDICHLLFTLTSTTVTSSAQTALHGILKSTVELQQTLALQKSRYELLFFRSPGAPMHLDDRTMEAINDVDSTTDDDSAMETDRTFLFCAFPGLVKHGDEWGEHLEMSNVLLKARVCSGFG</sequence>
<feature type="region of interest" description="Disordered" evidence="2">
    <location>
        <begin position="21"/>
        <end position="89"/>
    </location>
</feature>
<accession>A0A9Q8ZG93</accession>
<dbReference type="OrthoDB" id="5328813at2759"/>
<feature type="compositionally biased region" description="Polar residues" evidence="2">
    <location>
        <begin position="34"/>
        <end position="59"/>
    </location>
</feature>
<gene>
    <name evidence="3" type="ORF">yc1106_08188</name>
</gene>
<dbReference type="Proteomes" id="UP001056012">
    <property type="component" value="Chromosome 6"/>
</dbReference>
<feature type="region of interest" description="Disordered" evidence="2">
    <location>
        <begin position="156"/>
        <end position="175"/>
    </location>
</feature>
<evidence type="ECO:0000256" key="2">
    <source>
        <dbReference type="SAM" id="MobiDB-lite"/>
    </source>
</evidence>
<dbReference type="AlphaFoldDB" id="A0A9Q8ZG93"/>
<evidence type="ECO:0000256" key="1">
    <source>
        <dbReference type="SAM" id="Coils"/>
    </source>
</evidence>
<protein>
    <submittedName>
        <fullName evidence="3">Uncharacterized protein</fullName>
    </submittedName>
</protein>
<evidence type="ECO:0000313" key="4">
    <source>
        <dbReference type="Proteomes" id="UP001056012"/>
    </source>
</evidence>
<feature type="compositionally biased region" description="Basic and acidic residues" evidence="2">
    <location>
        <begin position="157"/>
        <end position="175"/>
    </location>
</feature>
<dbReference type="VEuPathDB" id="FungiDB:yc1106_08188"/>
<name>A0A9Q8ZG93_CURCL</name>
<keyword evidence="4" id="KW-1185">Reference proteome</keyword>
<reference evidence="3" key="1">
    <citation type="submission" date="2021-12" db="EMBL/GenBank/DDBJ databases">
        <title>Curvularia clavata genome.</title>
        <authorList>
            <person name="Cao Y."/>
        </authorList>
    </citation>
    <scope>NUCLEOTIDE SEQUENCE</scope>
    <source>
        <strain evidence="3">Yc1106</strain>
    </source>
</reference>
<dbReference type="EMBL" id="CP089279">
    <property type="protein sequence ID" value="USP80914.1"/>
    <property type="molecule type" value="Genomic_DNA"/>
</dbReference>
<evidence type="ECO:0000313" key="3">
    <source>
        <dbReference type="EMBL" id="USP80914.1"/>
    </source>
</evidence>
<organism evidence="3 4">
    <name type="scientific">Curvularia clavata</name>
    <dbReference type="NCBI Taxonomy" id="95742"/>
    <lineage>
        <taxon>Eukaryota</taxon>
        <taxon>Fungi</taxon>
        <taxon>Dikarya</taxon>
        <taxon>Ascomycota</taxon>
        <taxon>Pezizomycotina</taxon>
        <taxon>Dothideomycetes</taxon>
        <taxon>Pleosporomycetidae</taxon>
        <taxon>Pleosporales</taxon>
        <taxon>Pleosporineae</taxon>
        <taxon>Pleosporaceae</taxon>
        <taxon>Curvularia</taxon>
    </lineage>
</organism>
<proteinExistence type="predicted"/>